<dbReference type="PANTHER" id="PTHR11203:SF52">
    <property type="entry name" value="MRNA 3-END PROCESSING FACTOR"/>
    <property type="match status" value="1"/>
</dbReference>
<feature type="non-terminal residue" evidence="2">
    <location>
        <position position="302"/>
    </location>
</feature>
<feature type="non-terminal residue" evidence="2">
    <location>
        <position position="1"/>
    </location>
</feature>
<evidence type="ECO:0000313" key="2">
    <source>
        <dbReference type="EMBL" id="SVB29107.1"/>
    </source>
</evidence>
<dbReference type="PANTHER" id="PTHR11203">
    <property type="entry name" value="CLEAVAGE AND POLYADENYLATION SPECIFICITY FACTOR FAMILY MEMBER"/>
    <property type="match status" value="1"/>
</dbReference>
<dbReference type="InterPro" id="IPR050698">
    <property type="entry name" value="MBL"/>
</dbReference>
<dbReference type="EMBL" id="UINC01035927">
    <property type="protein sequence ID" value="SVB29107.1"/>
    <property type="molecule type" value="Genomic_DNA"/>
</dbReference>
<dbReference type="AlphaFoldDB" id="A0A382CUW7"/>
<reference evidence="2" key="1">
    <citation type="submission" date="2018-05" db="EMBL/GenBank/DDBJ databases">
        <authorList>
            <person name="Lanie J.A."/>
            <person name="Ng W.-L."/>
            <person name="Kazmierczak K.M."/>
            <person name="Andrzejewski T.M."/>
            <person name="Davidsen T.M."/>
            <person name="Wayne K.J."/>
            <person name="Tettelin H."/>
            <person name="Glass J.I."/>
            <person name="Rusch D."/>
            <person name="Podicherti R."/>
            <person name="Tsui H.-C.T."/>
            <person name="Winkler M.E."/>
        </authorList>
    </citation>
    <scope>NUCLEOTIDE SEQUENCE</scope>
</reference>
<dbReference type="InterPro" id="IPR001279">
    <property type="entry name" value="Metallo-B-lactamas"/>
</dbReference>
<sequence>VVLYTPGRTSTYPDEPVERGLRAFFLGGGDEVGNVGCILEDSTGTRLLIDYGLAPTRPPKYPAECPNVEHAIITHSHIDHIGMAPWLVGHLGTKLHGSPLTASLSEVMWRDTYKVSKIEGYPLAWDRRDLDEALHAWTTHEIGEWFDIGAWRCRFHRAGHIPGAVMIEIETPELRILWTGDMDTRASPNTLGALPVGCDVLFLEGTYGDRIHPPRIEEEERFVRKVFEVVDRGGTALIPAFASGRGQDILRILRREAPSLNVHYHGMGTRVTQLWMEHPESIREPKQLAKTWRWCRRVSGKS</sequence>
<dbReference type="Pfam" id="PF00753">
    <property type="entry name" value="Lactamase_B"/>
    <property type="match status" value="1"/>
</dbReference>
<gene>
    <name evidence="2" type="ORF">METZ01_LOCUS181961</name>
</gene>
<name>A0A382CUW7_9ZZZZ</name>
<feature type="domain" description="Metallo-beta-lactamase" evidence="1">
    <location>
        <begin position="33"/>
        <end position="237"/>
    </location>
</feature>
<organism evidence="2">
    <name type="scientific">marine metagenome</name>
    <dbReference type="NCBI Taxonomy" id="408172"/>
    <lineage>
        <taxon>unclassified sequences</taxon>
        <taxon>metagenomes</taxon>
        <taxon>ecological metagenomes</taxon>
    </lineage>
</organism>
<dbReference type="Gene3D" id="3.60.15.10">
    <property type="entry name" value="Ribonuclease Z/Hydroxyacylglutathione hydrolase-like"/>
    <property type="match status" value="1"/>
</dbReference>
<dbReference type="SUPFAM" id="SSF56281">
    <property type="entry name" value="Metallo-hydrolase/oxidoreductase"/>
    <property type="match status" value="1"/>
</dbReference>
<dbReference type="GO" id="GO:0004521">
    <property type="term" value="F:RNA endonuclease activity"/>
    <property type="evidence" value="ECO:0007669"/>
    <property type="project" value="TreeGrafter"/>
</dbReference>
<proteinExistence type="predicted"/>
<protein>
    <recommendedName>
        <fullName evidence="1">Metallo-beta-lactamase domain-containing protein</fullName>
    </recommendedName>
</protein>
<dbReference type="SMART" id="SM00849">
    <property type="entry name" value="Lactamase_B"/>
    <property type="match status" value="1"/>
</dbReference>
<dbReference type="InterPro" id="IPR036866">
    <property type="entry name" value="RibonucZ/Hydroxyglut_hydro"/>
</dbReference>
<evidence type="ECO:0000259" key="1">
    <source>
        <dbReference type="SMART" id="SM00849"/>
    </source>
</evidence>
<accession>A0A382CUW7</accession>